<dbReference type="Gene3D" id="3.30.460.10">
    <property type="entry name" value="Beta Polymerase, domain 2"/>
    <property type="match status" value="1"/>
</dbReference>
<evidence type="ECO:0000313" key="4">
    <source>
        <dbReference type="Proteomes" id="UP000518752"/>
    </source>
</evidence>
<feature type="compositionally biased region" description="Polar residues" evidence="1">
    <location>
        <begin position="1230"/>
        <end position="1244"/>
    </location>
</feature>
<name>A0A8H5LWN6_9AGAR</name>
<dbReference type="SUPFAM" id="SSF81631">
    <property type="entry name" value="PAP/OAS1 substrate-binding domain"/>
    <property type="match status" value="1"/>
</dbReference>
<dbReference type="GO" id="GO:0010605">
    <property type="term" value="P:negative regulation of macromolecule metabolic process"/>
    <property type="evidence" value="ECO:0007669"/>
    <property type="project" value="UniProtKB-ARBA"/>
</dbReference>
<dbReference type="GO" id="GO:0043634">
    <property type="term" value="P:polyadenylation-dependent ncRNA catabolic process"/>
    <property type="evidence" value="ECO:0007669"/>
    <property type="project" value="TreeGrafter"/>
</dbReference>
<feature type="region of interest" description="Disordered" evidence="1">
    <location>
        <begin position="615"/>
        <end position="697"/>
    </location>
</feature>
<feature type="compositionally biased region" description="Basic residues" evidence="1">
    <location>
        <begin position="135"/>
        <end position="144"/>
    </location>
</feature>
<feature type="domain" description="Poly(A) RNA polymerase mitochondrial-like central palm" evidence="2">
    <location>
        <begin position="295"/>
        <end position="418"/>
    </location>
</feature>
<feature type="region of interest" description="Disordered" evidence="1">
    <location>
        <begin position="1530"/>
        <end position="1615"/>
    </location>
</feature>
<dbReference type="Proteomes" id="UP000518752">
    <property type="component" value="Unassembled WGS sequence"/>
</dbReference>
<feature type="region of interest" description="Disordered" evidence="1">
    <location>
        <begin position="444"/>
        <end position="468"/>
    </location>
</feature>
<dbReference type="GO" id="GO:0003729">
    <property type="term" value="F:mRNA binding"/>
    <property type="evidence" value="ECO:0007669"/>
    <property type="project" value="TreeGrafter"/>
</dbReference>
<feature type="compositionally biased region" description="Basic and acidic residues" evidence="1">
    <location>
        <begin position="1040"/>
        <end position="1054"/>
    </location>
</feature>
<evidence type="ECO:0000256" key="1">
    <source>
        <dbReference type="SAM" id="MobiDB-lite"/>
    </source>
</evidence>
<feature type="compositionally biased region" description="Basic and acidic residues" evidence="1">
    <location>
        <begin position="240"/>
        <end position="267"/>
    </location>
</feature>
<dbReference type="EMBL" id="JAACJN010000108">
    <property type="protein sequence ID" value="KAF5372800.1"/>
    <property type="molecule type" value="Genomic_DNA"/>
</dbReference>
<feature type="compositionally biased region" description="Low complexity" evidence="1">
    <location>
        <begin position="2405"/>
        <end position="2415"/>
    </location>
</feature>
<feature type="compositionally biased region" description="Pro residues" evidence="1">
    <location>
        <begin position="2280"/>
        <end position="2289"/>
    </location>
</feature>
<proteinExistence type="predicted"/>
<feature type="compositionally biased region" description="Basic and acidic residues" evidence="1">
    <location>
        <begin position="145"/>
        <end position="160"/>
    </location>
</feature>
<feature type="compositionally biased region" description="Basic and acidic residues" evidence="1">
    <location>
        <begin position="203"/>
        <end position="226"/>
    </location>
</feature>
<feature type="region of interest" description="Disordered" evidence="1">
    <location>
        <begin position="1865"/>
        <end position="1899"/>
    </location>
</feature>
<dbReference type="InterPro" id="IPR045862">
    <property type="entry name" value="Trf4-like"/>
</dbReference>
<feature type="region of interest" description="Disordered" evidence="1">
    <location>
        <begin position="1921"/>
        <end position="1946"/>
    </location>
</feature>
<dbReference type="CDD" id="cd05402">
    <property type="entry name" value="NT_PAP_TUTase"/>
    <property type="match status" value="1"/>
</dbReference>
<dbReference type="InterPro" id="IPR043519">
    <property type="entry name" value="NT_sf"/>
</dbReference>
<feature type="compositionally biased region" description="Basic residues" evidence="1">
    <location>
        <begin position="620"/>
        <end position="633"/>
    </location>
</feature>
<feature type="compositionally biased region" description="Basic and acidic residues" evidence="1">
    <location>
        <begin position="1245"/>
        <end position="1266"/>
    </location>
</feature>
<feature type="compositionally biased region" description="Polar residues" evidence="1">
    <location>
        <begin position="1815"/>
        <end position="1837"/>
    </location>
</feature>
<feature type="region of interest" description="Disordered" evidence="1">
    <location>
        <begin position="2149"/>
        <end position="2300"/>
    </location>
</feature>
<comment type="caution">
    <text evidence="3">The sequence shown here is derived from an EMBL/GenBank/DDBJ whole genome shotgun (WGS) entry which is preliminary data.</text>
</comment>
<feature type="compositionally biased region" description="Basic and acidic residues" evidence="1">
    <location>
        <begin position="1581"/>
        <end position="1590"/>
    </location>
</feature>
<feature type="compositionally biased region" description="Low complexity" evidence="1">
    <location>
        <begin position="2422"/>
        <end position="2436"/>
    </location>
</feature>
<feature type="compositionally biased region" description="Basic residues" evidence="1">
    <location>
        <begin position="227"/>
        <end position="239"/>
    </location>
</feature>
<dbReference type="Pfam" id="PF22600">
    <property type="entry name" value="MTPAP-like_central"/>
    <property type="match status" value="1"/>
</dbReference>
<dbReference type="GO" id="GO:0031123">
    <property type="term" value="P:RNA 3'-end processing"/>
    <property type="evidence" value="ECO:0007669"/>
    <property type="project" value="TreeGrafter"/>
</dbReference>
<dbReference type="Gene3D" id="1.10.1410.10">
    <property type="match status" value="1"/>
</dbReference>
<dbReference type="GO" id="GO:0031499">
    <property type="term" value="C:TRAMP complex"/>
    <property type="evidence" value="ECO:0007669"/>
    <property type="project" value="TreeGrafter"/>
</dbReference>
<feature type="compositionally biased region" description="Low complexity" evidence="1">
    <location>
        <begin position="1536"/>
        <end position="1555"/>
    </location>
</feature>
<feature type="compositionally biased region" description="Pro residues" evidence="1">
    <location>
        <begin position="1605"/>
        <end position="1615"/>
    </location>
</feature>
<sequence>MEADTFSSTALVAGPSNPKSKSKPPSKSKPTSKHTTPIPTPTPARHSTNSKSRNKPKSSANNDSNGGSNNNNNNNSGNKKKRKRSQAETTSTSTSLPSSSASTPKPLRNDGDEGGGGNVNGEGVVVGDARDKERKPKRRKKKSGKGKEKERRSVEGEKSDGGGGGPVSGINTTSSSFDDAADFVALLDDSDEGEDDHGGAQVEEERERRKNQKGKEQEDDSRDYGSRRKRARYRSRSRSRSRERDRKGRDRTPEREWDRGKRRDSDRSRRRHEQPLSGGRNKKLPWLQGVDLLALHKEVEAFTNWISPSPVEDEIRGLLVDRIKSAVMSKFSDAQVFPFGSYATKLYLPTGDIDLVILSETMRVTDKHLVLRSLAEVIKRNGIANHVSIIAKARVPIVKFVTSIGHIPVDISVNQGNGTVGADVVNGFLRDMSTSLTFSSSTLPTSADTAISTTSRSGITTPSPSPTHKGSLALRALVLITKTFLSQRQMNEVYTGGLGSYSIVSLAISFLQMHPKIRRGEIEPDKNLGWNVFWEEEEGVGEESSGFGGGWGRNGGRGGGGFGGGGYVGMLSIEDPIDISNDISSGSYGFPKVRTTFAGAYHILTTTAYSKAGVLSARRDGRRRVRTGTRRRRSDSNAYSHSHSHSHYDSPSRSDRRRDSGHDRDRHRDRRAYDDDYDYEDEGAGDYDYDYEDEDDEEEIIEPEDMSILSHILVIGQDVINHRRVVQEVYDKRVLHDLMGVEPLPREVVDAPATAATVTTTAKSSGSGSSSGLGAEVNEASASDRRQKQSSSSSTTTTKGPKPNGDDRALNPHSNSSQRKSRKRDREELEEGEISTTTKSKSKSKSKSTPTPTPIIISSDSSDGEDGGVREVEVIEVVEEEEEEGKYGITARSSRDKAHANKNRNHNKNETGTGGLFLLPLPPPPPPPKRRRLGASAGAGVDAHTVFTVDSSDDTDDDDGSEDSLMREEDEYDLDFGFEDGFEFDDDGRGGGGRAGTQEGRAETKTNTSDIPEKRGGGERRRGPVRIRRPKLSDDNDAADTAHDGTRSRNEKDPPYTGTRKAVTAPVLSIVSARPLSDTGLVDASVSASASASTSDSVAASMPVPIPVSVSTSTLDPPADMAVSVPASVPTPTIMSGATAGVTTAAPIFTKGGPSTVASVGSGVGTDMSAEVGTVGRTALDPRRVNITADAGAGLEQDGTPILLEGSPEEVLTRETLLSSSEFPTVPVGVSSTEARGNVDSLESSFREANSRSDLKETQQETHPRDQLPGPLNDSRKPMGVQVTFKSEVEMAPVMVVPEDETLKKRVRNGNGNVKKRSYWLSKGIVACNNSLYGYVGFGPACVRKFKLLAFCSQTINYFLFAVHCRCQRARIRASTLPQNFQSFWLRTLSAVAGRRFIGNPMTSLKPAVPQVNLKERIAALQQKNAGQTQRPTSPTLTSSVPAGSGSYSAGQTGQTSNVAALREKIARFEKKGGVPVPRGSFGIGAPPPDSSQPKAASRELYGNRIPAPVKPQTTGNATAAIRPQYTGGSLMQQLTGPGPATSRSPSPGPSSFSPPSTPLEEPLKPTYTGRRGTDFSKAMDIARKAEAEKQQVYYDPHSREGSMSPPPMPSSSPPPPIIANRRFSVFMEDPPSIIVSPQLDMMDDSGPVFKTADPATNSEPERFDELQGLEVTVASLPVDRTPPLPVSLDGSEDDLVISDSTMSVDVLAVESKLSEDGTARVEKGEIDLPNEVDYAAVGTGASSMSKPASSASVSVVDKIAYPSPFTTQASPVSTDGVDAEADLQTQTVVMDSESSAPSSFPPTPLTGDGRRDSFLSSESTSVSIDFPSQRSSLMTTESPGHLTLAHRISPVTSRGVPMFIPGSGFPDTTTPPTSASVSSSVGTIGESTTVTDDATNDVFSSRDLPLPSIAVSPSFSLTEAAEVPQQSTHSSELGSLNKSLPAQPSDHFQTYQLESPKMSVSSEWSGAFSTDGLEFGTVVVDEEKEKKRPVPKMIHPRSVSASAAQESTPSFKIQPEPELDSDLEADFNPSFDSSVNLKREHNTIDSAVHDKTRDAPAASYLAATLPRAAGKINTNVHTPQKSRAPAALDEPLLSPGYGDLLLLVEQSAILEKSLMDGVLPDEDHFGKGLELELGLGLGLGLGTGAISAPARAESVQEKQRDKGRESEEKEGKLRELIRSRSSKSLRSKRGGSVSEDSGTAGGVGTGASSRRKPSFSLKNPLPLIGRSRSGSRREKEEEMASLGLGRRSVDREKDRTVEENRPKSMYLASTSQPALSTIPPVPALPRMPPSAAGKAVTAAYGRSDTLEDIPPTPPPKSPGAKYLSSFRRFASTGSSTALRSQHSGGANAAATHQRYSVSVSSSELSSEDSVVVLTPPDNSPGFGVAIGSGSGTASLREHSRTRSRSANSRSQTTSMFNVPWPSSGASSAESSPKKGQGSLGRATSFAERMFRGRKKSNGSVISSFETAEPLSIPENPDILPSSPSLHELVIPETSFDSLHAPPSTPPHPASRASWLSTTTNGSSLLFDKDMFDAFPSVPQNVPSPMTRAAIAATHSRESSYQGGEGQPSLDSIYGKMKLGKVAGTESTSTLGPHNIDGNWD</sequence>
<protein>
    <recommendedName>
        <fullName evidence="2">Poly(A) RNA polymerase mitochondrial-like central palm domain-containing protein</fullName>
    </recommendedName>
</protein>
<feature type="region of interest" description="Disordered" evidence="1">
    <location>
        <begin position="2332"/>
        <end position="2452"/>
    </location>
</feature>
<feature type="region of interest" description="Disordered" evidence="1">
    <location>
        <begin position="1790"/>
        <end position="1837"/>
    </location>
</feature>
<evidence type="ECO:0000313" key="3">
    <source>
        <dbReference type="EMBL" id="KAF5372800.1"/>
    </source>
</evidence>
<feature type="region of interest" description="Disordered" evidence="1">
    <location>
        <begin position="1985"/>
        <end position="2016"/>
    </location>
</feature>
<evidence type="ECO:0000259" key="2">
    <source>
        <dbReference type="Pfam" id="PF22600"/>
    </source>
</evidence>
<reference evidence="3 4" key="1">
    <citation type="journal article" date="2020" name="ISME J.">
        <title>Uncovering the hidden diversity of litter-decomposition mechanisms in mushroom-forming fungi.</title>
        <authorList>
            <person name="Floudas D."/>
            <person name="Bentzer J."/>
            <person name="Ahren D."/>
            <person name="Johansson T."/>
            <person name="Persson P."/>
            <person name="Tunlid A."/>
        </authorList>
    </citation>
    <scope>NUCLEOTIDE SEQUENCE [LARGE SCALE GENOMIC DNA]</scope>
    <source>
        <strain evidence="3 4">CBS 406.79</strain>
    </source>
</reference>
<feature type="compositionally biased region" description="Low complexity" evidence="1">
    <location>
        <begin position="847"/>
        <end position="861"/>
    </location>
</feature>
<feature type="compositionally biased region" description="Low complexity" evidence="1">
    <location>
        <begin position="174"/>
        <end position="187"/>
    </location>
</feature>
<feature type="compositionally biased region" description="Basic and acidic residues" evidence="1">
    <location>
        <begin position="646"/>
        <end position="674"/>
    </location>
</feature>
<dbReference type="GO" id="GO:0005730">
    <property type="term" value="C:nucleolus"/>
    <property type="evidence" value="ECO:0007669"/>
    <property type="project" value="TreeGrafter"/>
</dbReference>
<feature type="compositionally biased region" description="Acidic residues" evidence="1">
    <location>
        <begin position="675"/>
        <end position="697"/>
    </location>
</feature>
<organism evidence="3 4">
    <name type="scientific">Collybiopsis confluens</name>
    <dbReference type="NCBI Taxonomy" id="2823264"/>
    <lineage>
        <taxon>Eukaryota</taxon>
        <taxon>Fungi</taxon>
        <taxon>Dikarya</taxon>
        <taxon>Basidiomycota</taxon>
        <taxon>Agaricomycotina</taxon>
        <taxon>Agaricomycetes</taxon>
        <taxon>Agaricomycetidae</taxon>
        <taxon>Agaricales</taxon>
        <taxon>Marasmiineae</taxon>
        <taxon>Omphalotaceae</taxon>
        <taxon>Collybiopsis</taxon>
    </lineage>
</organism>
<feature type="region of interest" description="Disordered" evidence="1">
    <location>
        <begin position="1471"/>
        <end position="1498"/>
    </location>
</feature>
<dbReference type="InterPro" id="IPR054708">
    <property type="entry name" value="MTPAP-like_central"/>
</dbReference>
<gene>
    <name evidence="3" type="ORF">D9757_011118</name>
</gene>
<feature type="compositionally biased region" description="Polar residues" evidence="1">
    <location>
        <begin position="1790"/>
        <end position="1799"/>
    </location>
</feature>
<feature type="compositionally biased region" description="Low complexity" evidence="1">
    <location>
        <begin position="1869"/>
        <end position="1884"/>
    </location>
</feature>
<feature type="compositionally biased region" description="Polar residues" evidence="1">
    <location>
        <begin position="1886"/>
        <end position="1899"/>
    </location>
</feature>
<dbReference type="SUPFAM" id="SSF81301">
    <property type="entry name" value="Nucleotidyltransferase"/>
    <property type="match status" value="1"/>
</dbReference>
<feature type="compositionally biased region" description="Low complexity" evidence="1">
    <location>
        <begin position="89"/>
        <end position="103"/>
    </location>
</feature>
<feature type="region of interest" description="Disordered" evidence="1">
    <location>
        <begin position="758"/>
        <end position="1061"/>
    </location>
</feature>
<feature type="region of interest" description="Disordered" evidence="1">
    <location>
        <begin position="2497"/>
        <end position="2516"/>
    </location>
</feature>
<feature type="compositionally biased region" description="Basic residues" evidence="1">
    <location>
        <begin position="20"/>
        <end position="32"/>
    </location>
</feature>
<feature type="compositionally biased region" description="Polar residues" evidence="1">
    <location>
        <begin position="1"/>
        <end position="10"/>
    </location>
</feature>
<feature type="compositionally biased region" description="Basic and acidic residues" evidence="1">
    <location>
        <begin position="1011"/>
        <end position="1022"/>
    </location>
</feature>
<feature type="region of interest" description="Disordered" evidence="1">
    <location>
        <begin position="1423"/>
        <end position="1456"/>
    </location>
</feature>
<feature type="compositionally biased region" description="Basic and acidic residues" evidence="1">
    <location>
        <begin position="2248"/>
        <end position="2263"/>
    </location>
</feature>
<feature type="compositionally biased region" description="Polar residues" evidence="1">
    <location>
        <begin position="2332"/>
        <end position="2345"/>
    </location>
</feature>
<dbReference type="GO" id="GO:1990817">
    <property type="term" value="F:poly(A) RNA polymerase activity"/>
    <property type="evidence" value="ECO:0007669"/>
    <property type="project" value="InterPro"/>
</dbReference>
<feature type="compositionally biased region" description="Low complexity" evidence="1">
    <location>
        <begin position="57"/>
        <end position="77"/>
    </location>
</feature>
<feature type="compositionally biased region" description="Acidic residues" evidence="1">
    <location>
        <begin position="874"/>
        <end position="884"/>
    </location>
</feature>
<keyword evidence="4" id="KW-1185">Reference proteome</keyword>
<feature type="region of interest" description="Disordered" evidence="1">
    <location>
        <begin position="1222"/>
        <end position="1278"/>
    </location>
</feature>
<feature type="compositionally biased region" description="Acidic residues" evidence="1">
    <location>
        <begin position="951"/>
        <end position="986"/>
    </location>
</feature>
<dbReference type="PANTHER" id="PTHR23092:SF15">
    <property type="entry name" value="INACTIVE NON-CANONICAL POLY(A) RNA POLYMERASE PROTEIN TRF4-2-RELATED"/>
    <property type="match status" value="1"/>
</dbReference>
<dbReference type="OrthoDB" id="273917at2759"/>
<dbReference type="PANTHER" id="PTHR23092">
    <property type="entry name" value="POLY(A) RNA POLYMERASE"/>
    <property type="match status" value="1"/>
</dbReference>
<feature type="compositionally biased region" description="Low complexity" evidence="1">
    <location>
        <begin position="758"/>
        <end position="775"/>
    </location>
</feature>
<feature type="compositionally biased region" description="Low complexity" evidence="1">
    <location>
        <begin position="2357"/>
        <end position="2374"/>
    </location>
</feature>
<feature type="compositionally biased region" description="Basic residues" evidence="1">
    <location>
        <begin position="2181"/>
        <end position="2190"/>
    </location>
</feature>
<feature type="compositionally biased region" description="Polar residues" evidence="1">
    <location>
        <begin position="2000"/>
        <end position="2012"/>
    </location>
</feature>
<feature type="region of interest" description="Disordered" evidence="1">
    <location>
        <begin position="1"/>
        <end position="282"/>
    </location>
</feature>
<feature type="compositionally biased region" description="Polar residues" evidence="1">
    <location>
        <begin position="447"/>
        <end position="468"/>
    </location>
</feature>
<feature type="region of interest" description="Disordered" evidence="1">
    <location>
        <begin position="2553"/>
        <end position="2572"/>
    </location>
</feature>
<accession>A0A8H5LWN6</accession>
<feature type="compositionally biased region" description="Basic and acidic residues" evidence="1">
    <location>
        <begin position="2155"/>
        <end position="2179"/>
    </location>
</feature>
<feature type="compositionally biased region" description="Polar residues" evidence="1">
    <location>
        <begin position="1925"/>
        <end position="1946"/>
    </location>
</feature>